<dbReference type="SUPFAM" id="SSF48557">
    <property type="entry name" value="L-aspartase-like"/>
    <property type="match status" value="1"/>
</dbReference>
<comment type="similarity">
    <text evidence="7">Belongs to the lyase 1 family. Argininosuccinate lyase subfamily.</text>
</comment>
<gene>
    <name evidence="7" type="primary">argH</name>
    <name evidence="10" type="ORF">EV685_2605</name>
</gene>
<feature type="domain" description="Fumarate lyase N-terminal" evidence="8">
    <location>
        <begin position="17"/>
        <end position="309"/>
    </location>
</feature>
<evidence type="ECO:0000259" key="9">
    <source>
        <dbReference type="Pfam" id="PF14698"/>
    </source>
</evidence>
<keyword evidence="5 7" id="KW-0028">Amino-acid biosynthesis</keyword>
<evidence type="ECO:0000256" key="6">
    <source>
        <dbReference type="ARBA" id="ARBA00023239"/>
    </source>
</evidence>
<dbReference type="Pfam" id="PF14698">
    <property type="entry name" value="ASL_C2"/>
    <property type="match status" value="1"/>
</dbReference>
<dbReference type="GO" id="GO:0005829">
    <property type="term" value="C:cytosol"/>
    <property type="evidence" value="ECO:0007669"/>
    <property type="project" value="TreeGrafter"/>
</dbReference>
<evidence type="ECO:0000313" key="10">
    <source>
        <dbReference type="EMBL" id="RZS52983.1"/>
    </source>
</evidence>
<dbReference type="PANTHER" id="PTHR43814">
    <property type="entry name" value="ARGININOSUCCINATE LYASE"/>
    <property type="match status" value="1"/>
</dbReference>
<dbReference type="FunFam" id="1.10.275.10:FF:000002">
    <property type="entry name" value="Argininosuccinate lyase"/>
    <property type="match status" value="1"/>
</dbReference>
<dbReference type="PROSITE" id="PS00163">
    <property type="entry name" value="FUMARATE_LYASES"/>
    <property type="match status" value="1"/>
</dbReference>
<comment type="caution">
    <text evidence="10">The sequence shown here is derived from an EMBL/GenBank/DDBJ whole genome shotgun (WGS) entry which is preliminary data.</text>
</comment>
<protein>
    <recommendedName>
        <fullName evidence="3 7">Argininosuccinate lyase</fullName>
        <shortName evidence="7">ASAL</shortName>
        <ecNumber evidence="3 7">4.3.2.1</ecNumber>
    </recommendedName>
    <alternativeName>
        <fullName evidence="7">Arginosuccinase</fullName>
    </alternativeName>
</protein>
<dbReference type="InterPro" id="IPR024083">
    <property type="entry name" value="Fumarase/histidase_N"/>
</dbReference>
<dbReference type="InterPro" id="IPR008948">
    <property type="entry name" value="L-Aspartase-like"/>
</dbReference>
<dbReference type="NCBIfam" id="TIGR00838">
    <property type="entry name" value="argH"/>
    <property type="match status" value="1"/>
</dbReference>
<accession>A0A4Q7LG45</accession>
<dbReference type="EMBL" id="SGWV01000010">
    <property type="protein sequence ID" value="RZS52983.1"/>
    <property type="molecule type" value="Genomic_DNA"/>
</dbReference>
<evidence type="ECO:0000256" key="1">
    <source>
        <dbReference type="ARBA" id="ARBA00000985"/>
    </source>
</evidence>
<keyword evidence="4 7" id="KW-0055">Arginine biosynthesis</keyword>
<dbReference type="GO" id="GO:0004056">
    <property type="term" value="F:argininosuccinate lyase activity"/>
    <property type="evidence" value="ECO:0007669"/>
    <property type="project" value="UniProtKB-UniRule"/>
</dbReference>
<dbReference type="InterPro" id="IPR020557">
    <property type="entry name" value="Fumarate_lyase_CS"/>
</dbReference>
<dbReference type="Gene3D" id="1.10.40.30">
    <property type="entry name" value="Fumarase/aspartase (C-terminal domain)"/>
    <property type="match status" value="1"/>
</dbReference>
<dbReference type="Gene3D" id="1.20.200.10">
    <property type="entry name" value="Fumarase/aspartase (Central domain)"/>
    <property type="match status" value="1"/>
</dbReference>
<evidence type="ECO:0000256" key="3">
    <source>
        <dbReference type="ARBA" id="ARBA00012338"/>
    </source>
</evidence>
<dbReference type="Gene3D" id="1.10.275.10">
    <property type="entry name" value="Fumarase/aspartase (N-terminal domain)"/>
    <property type="match status" value="1"/>
</dbReference>
<comment type="subcellular location">
    <subcellularLocation>
        <location evidence="7">Cytoplasm</location>
    </subcellularLocation>
</comment>
<dbReference type="OrthoDB" id="9769623at2"/>
<dbReference type="EC" id="4.3.2.1" evidence="3 7"/>
<dbReference type="Proteomes" id="UP000293433">
    <property type="component" value="Unassembled WGS sequence"/>
</dbReference>
<dbReference type="InterPro" id="IPR029419">
    <property type="entry name" value="Arg_succ_lyase_C"/>
</dbReference>
<dbReference type="FunFam" id="1.20.200.10:FF:000015">
    <property type="entry name" value="argininosuccinate lyase isoform X2"/>
    <property type="match status" value="1"/>
</dbReference>
<dbReference type="AlphaFoldDB" id="A0A4Q7LG45"/>
<evidence type="ECO:0000259" key="8">
    <source>
        <dbReference type="Pfam" id="PF00206"/>
    </source>
</evidence>
<evidence type="ECO:0000256" key="2">
    <source>
        <dbReference type="ARBA" id="ARBA00004941"/>
    </source>
</evidence>
<evidence type="ECO:0000256" key="5">
    <source>
        <dbReference type="ARBA" id="ARBA00022605"/>
    </source>
</evidence>
<dbReference type="InterPro" id="IPR009049">
    <property type="entry name" value="Argininosuccinate_lyase"/>
</dbReference>
<proteinExistence type="inferred from homology"/>
<comment type="catalytic activity">
    <reaction evidence="1 7">
        <text>2-(N(omega)-L-arginino)succinate = fumarate + L-arginine</text>
        <dbReference type="Rhea" id="RHEA:24020"/>
        <dbReference type="ChEBI" id="CHEBI:29806"/>
        <dbReference type="ChEBI" id="CHEBI:32682"/>
        <dbReference type="ChEBI" id="CHEBI:57472"/>
        <dbReference type="EC" id="4.3.2.1"/>
    </reaction>
</comment>
<dbReference type="InterPro" id="IPR000362">
    <property type="entry name" value="Fumarate_lyase_fam"/>
</dbReference>
<keyword evidence="6 7" id="KW-0456">Lyase</keyword>
<evidence type="ECO:0000313" key="11">
    <source>
        <dbReference type="Proteomes" id="UP000293433"/>
    </source>
</evidence>
<dbReference type="PANTHER" id="PTHR43814:SF1">
    <property type="entry name" value="ARGININOSUCCINATE LYASE"/>
    <property type="match status" value="1"/>
</dbReference>
<dbReference type="PRINTS" id="PR00145">
    <property type="entry name" value="ARGSUCLYASE"/>
</dbReference>
<dbReference type="Pfam" id="PF00206">
    <property type="entry name" value="Lyase_1"/>
    <property type="match status" value="1"/>
</dbReference>
<dbReference type="RefSeq" id="WP_130482463.1">
    <property type="nucleotide sequence ID" value="NZ_SGWV01000010.1"/>
</dbReference>
<feature type="domain" description="Argininosuccinate lyase C-terminal" evidence="9">
    <location>
        <begin position="383"/>
        <end position="451"/>
    </location>
</feature>
<dbReference type="GO" id="GO:0042450">
    <property type="term" value="P:L-arginine biosynthetic process via ornithine"/>
    <property type="evidence" value="ECO:0007669"/>
    <property type="project" value="UniProtKB-UniRule"/>
</dbReference>
<dbReference type="FunFam" id="1.10.40.30:FF:000001">
    <property type="entry name" value="Argininosuccinate lyase"/>
    <property type="match status" value="1"/>
</dbReference>
<dbReference type="InterPro" id="IPR022761">
    <property type="entry name" value="Fumarate_lyase_N"/>
</dbReference>
<sequence length="476" mass="52244">MSKHQLDTKSQAWSALFSEPMSELVKRYTASVFFDKRLWQADIDGSLAHADMLAAQGIIGAQDLADIQRGMAQIRAEIEAGSFDWKLELEDVHLNIEARLTQLVGDAGKRLHTGRSRNDQVATDVRLWLRGEIDAIAVLLADMQRALVHVASQNVEVILPGFTHLQVAQPVSFAHHLLAYVEMFARDAERLADLRRRVNRLPLGSAALAGTSYPLDRERVARTLGFEGVCQNSLDAVSDRDFAIEFSSFATLVMVHVSRLAEEIVVWMSQNFGFINLSDRYCTGSSIMPQKRNPDVAELARGKSGRVVGHLMGLITLMKGQPLAYNKDNQEDKEPLFDTVDTVKDTLRIMAEMIGGEVAADGSRSAGLQVKREAMERAALRGYATATDLADYLVKKGLPFRDAHEVVAHAVKTAIGLGKDLSELPLATLQGFDARIEADVAEALTLAGSLNARNTLGGTAPAQVRLQIERHQARLA</sequence>
<keyword evidence="7" id="KW-0963">Cytoplasm</keyword>
<dbReference type="UniPathway" id="UPA00068">
    <property type="reaction ID" value="UER00114"/>
</dbReference>
<keyword evidence="11" id="KW-1185">Reference proteome</keyword>
<evidence type="ECO:0000256" key="7">
    <source>
        <dbReference type="HAMAP-Rule" id="MF_00006"/>
    </source>
</evidence>
<reference evidence="10 11" key="1">
    <citation type="submission" date="2019-02" db="EMBL/GenBank/DDBJ databases">
        <title>Genomic Encyclopedia of Type Strains, Phase IV (KMG-IV): sequencing the most valuable type-strain genomes for metagenomic binning, comparative biology and taxonomic classification.</title>
        <authorList>
            <person name="Goeker M."/>
        </authorList>
    </citation>
    <scope>NUCLEOTIDE SEQUENCE [LARGE SCALE GENOMIC DNA]</scope>
    <source>
        <strain evidence="10 11">DSM 10617</strain>
    </source>
</reference>
<dbReference type="HAMAP" id="MF_00006">
    <property type="entry name" value="Arg_succ_lyase"/>
    <property type="match status" value="1"/>
</dbReference>
<organism evidence="10 11">
    <name type="scientific">Sphaerotilus mobilis</name>
    <dbReference type="NCBI Taxonomy" id="47994"/>
    <lineage>
        <taxon>Bacteria</taxon>
        <taxon>Pseudomonadati</taxon>
        <taxon>Pseudomonadota</taxon>
        <taxon>Betaproteobacteria</taxon>
        <taxon>Burkholderiales</taxon>
        <taxon>Sphaerotilaceae</taxon>
        <taxon>Sphaerotilus</taxon>
    </lineage>
</organism>
<comment type="pathway">
    <text evidence="2 7">Amino-acid biosynthesis; L-arginine biosynthesis; L-arginine from L-ornithine and carbamoyl phosphate: step 3/3.</text>
</comment>
<evidence type="ECO:0000256" key="4">
    <source>
        <dbReference type="ARBA" id="ARBA00022571"/>
    </source>
</evidence>
<name>A0A4Q7LG45_9BURK</name>
<dbReference type="CDD" id="cd01359">
    <property type="entry name" value="Argininosuccinate_lyase"/>
    <property type="match status" value="1"/>
</dbReference>
<dbReference type="PRINTS" id="PR00149">
    <property type="entry name" value="FUMRATELYASE"/>
</dbReference>